<dbReference type="Pfam" id="PF18846">
    <property type="entry name" value="baeRF_family5"/>
    <property type="match status" value="1"/>
</dbReference>
<keyword evidence="3" id="KW-1185">Reference proteome</keyword>
<proteinExistence type="predicted"/>
<dbReference type="RefSeq" id="WP_072710697.1">
    <property type="nucleotide sequence ID" value="NZ_FRCF01000012.1"/>
</dbReference>
<feature type="coiled-coil region" evidence="1">
    <location>
        <begin position="39"/>
        <end position="82"/>
    </location>
</feature>
<organism evidence="2 3">
    <name type="scientific">Lacicoccus alkaliphilus DSM 16010</name>
    <dbReference type="NCBI Taxonomy" id="1123231"/>
    <lineage>
        <taxon>Bacteria</taxon>
        <taxon>Bacillati</taxon>
        <taxon>Bacillota</taxon>
        <taxon>Bacilli</taxon>
        <taxon>Bacillales</taxon>
        <taxon>Salinicoccaceae</taxon>
        <taxon>Lacicoccus</taxon>
    </lineage>
</organism>
<gene>
    <name evidence="2" type="ORF">SAMN02745189_02280</name>
</gene>
<dbReference type="OrthoDB" id="5241360at2"/>
<evidence type="ECO:0008006" key="4">
    <source>
        <dbReference type="Google" id="ProtNLM"/>
    </source>
</evidence>
<name>A0A1M7JBK6_9BACL</name>
<sequence>MSVRKDINRIDGREDDIGVLTLYLHTDASNHDLNNGEWKIHLKNEIKELKNYADNTAQEAEKKALKKLLKKVEDRVGELQRDLQKGLVIFASADEDLWEEMILQVPVTTTMRWGDAPAVQQLQELIQRYPATAIIALQQQDVRFIETELGSIKDESTFSWDLEREDWLDHGSDSPPGSRRSGQDHFQQRFEENKSRWYKNLAPRLNKMIKEGGMEGAYLVGSSDTVGDLEPHMASSYVKGVLNKNIGMKPAHEIVEEVYDELI</sequence>
<dbReference type="EMBL" id="FRCF01000012">
    <property type="protein sequence ID" value="SHM50385.1"/>
    <property type="molecule type" value="Genomic_DNA"/>
</dbReference>
<protein>
    <recommendedName>
        <fullName evidence="4">Protein required for attachment to host cells</fullName>
    </recommendedName>
</protein>
<reference evidence="2 3" key="1">
    <citation type="submission" date="2016-11" db="EMBL/GenBank/DDBJ databases">
        <authorList>
            <person name="Jaros S."/>
            <person name="Januszkiewicz K."/>
            <person name="Wedrychowicz H."/>
        </authorList>
    </citation>
    <scope>NUCLEOTIDE SEQUENCE [LARGE SCALE GENOMIC DNA]</scope>
    <source>
        <strain evidence="2 3">DSM 16010</strain>
    </source>
</reference>
<evidence type="ECO:0000313" key="3">
    <source>
        <dbReference type="Proteomes" id="UP000184206"/>
    </source>
</evidence>
<evidence type="ECO:0000313" key="2">
    <source>
        <dbReference type="EMBL" id="SHM50385.1"/>
    </source>
</evidence>
<dbReference type="Proteomes" id="UP000184206">
    <property type="component" value="Unassembled WGS sequence"/>
</dbReference>
<dbReference type="InterPro" id="IPR040983">
    <property type="entry name" value="Bact_RF_family5"/>
</dbReference>
<dbReference type="STRING" id="1123231.SAMN02745189_02280"/>
<dbReference type="AlphaFoldDB" id="A0A1M7JBK6"/>
<evidence type="ECO:0000256" key="1">
    <source>
        <dbReference type="SAM" id="Coils"/>
    </source>
</evidence>
<accession>A0A1M7JBK6</accession>
<keyword evidence="1" id="KW-0175">Coiled coil</keyword>